<reference evidence="1" key="1">
    <citation type="journal article" date="2021" name="Genome Biol. Evol.">
        <title>A High-Quality Reference Genome for a Parasitic Bivalve with Doubly Uniparental Inheritance (Bivalvia: Unionida).</title>
        <authorList>
            <person name="Smith C.H."/>
        </authorList>
    </citation>
    <scope>NUCLEOTIDE SEQUENCE</scope>
    <source>
        <strain evidence="1">CHS0354</strain>
    </source>
</reference>
<protein>
    <submittedName>
        <fullName evidence="1">Uncharacterized protein</fullName>
    </submittedName>
</protein>
<reference evidence="1" key="3">
    <citation type="submission" date="2023-05" db="EMBL/GenBank/DDBJ databases">
        <authorList>
            <person name="Smith C.H."/>
        </authorList>
    </citation>
    <scope>NUCLEOTIDE SEQUENCE</scope>
    <source>
        <strain evidence="1">CHS0354</strain>
        <tissue evidence="1">Mantle</tissue>
    </source>
</reference>
<gene>
    <name evidence="1" type="ORF">CHS0354_017642</name>
</gene>
<evidence type="ECO:0000313" key="2">
    <source>
        <dbReference type="Proteomes" id="UP001195483"/>
    </source>
</evidence>
<accession>A0AAE0T1U6</accession>
<comment type="caution">
    <text evidence="1">The sequence shown here is derived from an EMBL/GenBank/DDBJ whole genome shotgun (WGS) entry which is preliminary data.</text>
</comment>
<proteinExistence type="predicted"/>
<organism evidence="1 2">
    <name type="scientific">Potamilus streckersoni</name>
    <dbReference type="NCBI Taxonomy" id="2493646"/>
    <lineage>
        <taxon>Eukaryota</taxon>
        <taxon>Metazoa</taxon>
        <taxon>Spiralia</taxon>
        <taxon>Lophotrochozoa</taxon>
        <taxon>Mollusca</taxon>
        <taxon>Bivalvia</taxon>
        <taxon>Autobranchia</taxon>
        <taxon>Heteroconchia</taxon>
        <taxon>Palaeoheterodonta</taxon>
        <taxon>Unionida</taxon>
        <taxon>Unionoidea</taxon>
        <taxon>Unionidae</taxon>
        <taxon>Ambleminae</taxon>
        <taxon>Lampsilini</taxon>
        <taxon>Potamilus</taxon>
    </lineage>
</organism>
<keyword evidence="2" id="KW-1185">Reference proteome</keyword>
<reference evidence="1" key="2">
    <citation type="journal article" date="2021" name="Genome Biol. Evol.">
        <title>Developing a high-quality reference genome for a parasitic bivalve with doubly uniparental inheritance (Bivalvia: Unionida).</title>
        <authorList>
            <person name="Smith C.H."/>
        </authorList>
    </citation>
    <scope>NUCLEOTIDE SEQUENCE</scope>
    <source>
        <strain evidence="1">CHS0354</strain>
        <tissue evidence="1">Mantle</tissue>
    </source>
</reference>
<sequence>MKLTDMDWLQTAMISKLSPGCAIIPCIIFGNSNILQNEIHAGWFPLKSGEPQGISREVEFPGKKTIILHSYYGAKGPKDRRQIILGDPDNASGYQERLYSLCIILDITTMKTLHDWFY</sequence>
<dbReference type="AlphaFoldDB" id="A0AAE0T1U6"/>
<dbReference type="EMBL" id="JAEAOA010001089">
    <property type="protein sequence ID" value="KAK3602262.1"/>
    <property type="molecule type" value="Genomic_DNA"/>
</dbReference>
<name>A0AAE0T1U6_9BIVA</name>
<dbReference type="Proteomes" id="UP001195483">
    <property type="component" value="Unassembled WGS sequence"/>
</dbReference>
<evidence type="ECO:0000313" key="1">
    <source>
        <dbReference type="EMBL" id="KAK3602262.1"/>
    </source>
</evidence>